<dbReference type="GO" id="GO:0016042">
    <property type="term" value="P:lipid catabolic process"/>
    <property type="evidence" value="ECO:0007669"/>
    <property type="project" value="UniProtKB-UniRule"/>
</dbReference>
<feature type="short sequence motif" description="GXGXXG" evidence="4">
    <location>
        <begin position="33"/>
        <end position="38"/>
    </location>
</feature>
<keyword evidence="1 4" id="KW-0378">Hydrolase</keyword>
<dbReference type="KEGG" id="tmc:LMI_3168"/>
<dbReference type="InterPro" id="IPR021095">
    <property type="entry name" value="DUF3734"/>
</dbReference>
<evidence type="ECO:0000256" key="4">
    <source>
        <dbReference type="PROSITE-ProRule" id="PRU01161"/>
    </source>
</evidence>
<dbReference type="PANTHER" id="PTHR14226:SF57">
    <property type="entry name" value="BLR7027 PROTEIN"/>
    <property type="match status" value="1"/>
</dbReference>
<dbReference type="InterPro" id="IPR016035">
    <property type="entry name" value="Acyl_Trfase/lysoPLipase"/>
</dbReference>
<dbReference type="OrthoDB" id="9807112at2"/>
<proteinExistence type="predicted"/>
<feature type="active site" description="Nucleophile" evidence="4">
    <location>
        <position position="62"/>
    </location>
</feature>
<evidence type="ECO:0000313" key="9">
    <source>
        <dbReference type="Proteomes" id="UP000182998"/>
    </source>
</evidence>
<dbReference type="RefSeq" id="WP_045100451.1">
    <property type="nucleotide sequence ID" value="NZ_CP020614.1"/>
</dbReference>
<dbReference type="InterPro" id="IPR002641">
    <property type="entry name" value="PNPLA_dom"/>
</dbReference>
<reference evidence="7 9" key="3">
    <citation type="submission" date="2016-10" db="EMBL/GenBank/DDBJ databases">
        <authorList>
            <person name="Varghese N."/>
            <person name="Submissions S."/>
        </authorList>
    </citation>
    <scope>NUCLEOTIDE SEQUENCE [LARGE SCALE GENOMIC DNA]</scope>
    <source>
        <strain evidence="7 9">ATCC 33218</strain>
    </source>
</reference>
<keyword evidence="9" id="KW-1185">Reference proteome</keyword>
<dbReference type="SUPFAM" id="SSF52151">
    <property type="entry name" value="FabD/lysophospholipase-like"/>
    <property type="match status" value="1"/>
</dbReference>
<evidence type="ECO:0000313" key="7">
    <source>
        <dbReference type="EMBL" id="SCY01329.1"/>
    </source>
</evidence>
<evidence type="ECO:0000256" key="2">
    <source>
        <dbReference type="ARBA" id="ARBA00022963"/>
    </source>
</evidence>
<dbReference type="GO" id="GO:0016787">
    <property type="term" value="F:hydrolase activity"/>
    <property type="evidence" value="ECO:0007669"/>
    <property type="project" value="UniProtKB-UniRule"/>
</dbReference>
<dbReference type="EMBL" id="LN614830">
    <property type="protein sequence ID" value="CEG62389.1"/>
    <property type="molecule type" value="Genomic_DNA"/>
</dbReference>
<protein>
    <submittedName>
        <fullName evidence="7">NTE family protein</fullName>
    </submittedName>
</protein>
<dbReference type="STRING" id="451.B6N58_14580"/>
<reference evidence="6" key="2">
    <citation type="submission" date="2014-09" db="EMBL/GenBank/DDBJ databases">
        <authorList>
            <person name="GOMEZ-VALERO Laura"/>
        </authorList>
    </citation>
    <scope>NUCLEOTIDE SEQUENCE</scope>
    <source>
        <strain evidence="6">ATCC33218</strain>
    </source>
</reference>
<feature type="short sequence motif" description="GXSXG" evidence="4">
    <location>
        <begin position="60"/>
        <end position="64"/>
    </location>
</feature>
<evidence type="ECO:0000256" key="1">
    <source>
        <dbReference type="ARBA" id="ARBA00022801"/>
    </source>
</evidence>
<evidence type="ECO:0000256" key="3">
    <source>
        <dbReference type="ARBA" id="ARBA00023098"/>
    </source>
</evidence>
<dbReference type="Proteomes" id="UP000032414">
    <property type="component" value="Chromosome I"/>
</dbReference>
<keyword evidence="3 4" id="KW-0443">Lipid metabolism</keyword>
<keyword evidence="2 4" id="KW-0442">Lipid degradation</keyword>
<evidence type="ECO:0000259" key="5">
    <source>
        <dbReference type="PROSITE" id="PS51635"/>
    </source>
</evidence>
<sequence length="396" mass="44793">MKGKQSKSKQRHSQSFAGKNRPPFECIALVLQGGGALGSYQGGVYEALAEAELHPDWVAGISIGAINAAIIAGNPPKERASKLKRFWETITTNPLLDWTTISGQFAPRGDWARGLFNNLSAMFTLMSGTTNFFIPRIPAPFFHPDGTVEATSFYDTKELKATLERFVDFDRINHGETRFSVGAVNVCSGNFIYFDNNREIIRPEHVMASGSLPPGFAATEIDGEFYWDGGLISNTPLLWIVDGDTRQDTLAFQVDLWSARGTIPRNLRGAMTRQKEIQYSSRTRAATNQFKRLQQARCALSKLLTELPSELQETEEAKILKKIADHKVYNIVQLIYRAQQYESYSKDYEFSRLTMNEHWKAGYYDVTHTLKHPQIFQRPSNKEGVFTFDYTSQSER</sequence>
<feature type="active site" description="Proton acceptor" evidence="4">
    <location>
        <position position="228"/>
    </location>
</feature>
<evidence type="ECO:0000313" key="6">
    <source>
        <dbReference type="EMBL" id="CEG62389.1"/>
    </source>
</evidence>
<reference evidence="8" key="1">
    <citation type="submission" date="2014-09" db="EMBL/GenBank/DDBJ databases">
        <authorList>
            <person name="Gomez-Valero L."/>
        </authorList>
    </citation>
    <scope>NUCLEOTIDE SEQUENCE [LARGE SCALE GENOMIC DNA]</scope>
    <source>
        <strain evidence="8">ATCC33218</strain>
    </source>
</reference>
<dbReference type="HOGENOM" id="CLU_042894_0_0_6"/>
<dbReference type="Pfam" id="PF12536">
    <property type="entry name" value="DUF3734"/>
    <property type="match status" value="1"/>
</dbReference>
<evidence type="ECO:0000313" key="8">
    <source>
        <dbReference type="Proteomes" id="UP000032414"/>
    </source>
</evidence>
<dbReference type="Pfam" id="PF01734">
    <property type="entry name" value="Patatin"/>
    <property type="match status" value="1"/>
</dbReference>
<dbReference type="PATRIC" id="fig|451.8.peg.965"/>
<dbReference type="PROSITE" id="PS51635">
    <property type="entry name" value="PNPLA"/>
    <property type="match status" value="1"/>
</dbReference>
<dbReference type="AlphaFoldDB" id="A0A098GIT3"/>
<feature type="short sequence motif" description="DGA/G" evidence="4">
    <location>
        <begin position="228"/>
        <end position="230"/>
    </location>
</feature>
<name>A0A098GIT3_LEGMI</name>
<dbReference type="Gene3D" id="3.40.1090.10">
    <property type="entry name" value="Cytosolic phospholipase A2 catalytic domain"/>
    <property type="match status" value="2"/>
</dbReference>
<dbReference type="PANTHER" id="PTHR14226">
    <property type="entry name" value="NEUROPATHY TARGET ESTERASE/SWISS CHEESE D.MELANOGASTER"/>
    <property type="match status" value="1"/>
</dbReference>
<dbReference type="Proteomes" id="UP000182998">
    <property type="component" value="Unassembled WGS sequence"/>
</dbReference>
<dbReference type="InterPro" id="IPR050301">
    <property type="entry name" value="NTE"/>
</dbReference>
<accession>A0A098GIT3</accession>
<organism evidence="6 8">
    <name type="scientific">Legionella micdadei</name>
    <name type="common">Tatlockia micdadei</name>
    <dbReference type="NCBI Taxonomy" id="451"/>
    <lineage>
        <taxon>Bacteria</taxon>
        <taxon>Pseudomonadati</taxon>
        <taxon>Pseudomonadota</taxon>
        <taxon>Gammaproteobacteria</taxon>
        <taxon>Legionellales</taxon>
        <taxon>Legionellaceae</taxon>
        <taxon>Legionella</taxon>
    </lineage>
</organism>
<feature type="domain" description="PNPLA" evidence="5">
    <location>
        <begin position="29"/>
        <end position="241"/>
    </location>
</feature>
<dbReference type="EMBL" id="FMVN01000003">
    <property type="protein sequence ID" value="SCY01329.1"/>
    <property type="molecule type" value="Genomic_DNA"/>
</dbReference>
<gene>
    <name evidence="6" type="ORF">LMI_3168</name>
    <name evidence="7" type="ORF">SAMN02982997_00607</name>
</gene>